<organism evidence="1 2">
    <name type="scientific">Enterococcus rotai</name>
    <dbReference type="NCBI Taxonomy" id="118060"/>
    <lineage>
        <taxon>Bacteria</taxon>
        <taxon>Bacillati</taxon>
        <taxon>Bacillota</taxon>
        <taxon>Bacilli</taxon>
        <taxon>Lactobacillales</taxon>
        <taxon>Enterococcaceae</taxon>
        <taxon>Enterococcus</taxon>
    </lineage>
</organism>
<dbReference type="KEGG" id="erx:ATZ35_03570"/>
<keyword evidence="2" id="KW-1185">Reference proteome</keyword>
<protein>
    <recommendedName>
        <fullName evidence="3">Type VII secretion effector</fullName>
    </recommendedName>
</protein>
<dbReference type="RefSeq" id="WP_069641118.1">
    <property type="nucleotide sequence ID" value="NZ_CP013655.1"/>
</dbReference>
<dbReference type="Pfam" id="PF11328">
    <property type="entry name" value="DUF3130"/>
    <property type="match status" value="1"/>
</dbReference>
<dbReference type="STRING" id="118060.ATZ35_03570"/>
<name>A0A0U2NNK7_9ENTE</name>
<reference evidence="2" key="1">
    <citation type="submission" date="2015-12" db="EMBL/GenBank/DDBJ databases">
        <authorList>
            <person name="Lauer A."/>
            <person name="Humrighouse B."/>
            <person name="Loparev V."/>
            <person name="Shewmaker P.L."/>
            <person name="Whitney A.M."/>
            <person name="McLaughlin R.W."/>
        </authorList>
    </citation>
    <scope>NUCLEOTIDE SEQUENCE [LARGE SCALE GENOMIC DNA]</scope>
    <source>
        <strain evidence="2">LMG 26678</strain>
    </source>
</reference>
<evidence type="ECO:0008006" key="3">
    <source>
        <dbReference type="Google" id="ProtNLM"/>
    </source>
</evidence>
<dbReference type="EMBL" id="CP013655">
    <property type="protein sequence ID" value="ALS36274.1"/>
    <property type="molecule type" value="Genomic_DNA"/>
</dbReference>
<proteinExistence type="predicted"/>
<dbReference type="Proteomes" id="UP000067523">
    <property type="component" value="Chromosome"/>
</dbReference>
<evidence type="ECO:0000313" key="2">
    <source>
        <dbReference type="Proteomes" id="UP000067523"/>
    </source>
</evidence>
<sequence length="88" mass="9193">MADKISTDAATVNSLTSKFTSSLSSLSFKPKQASSMSFSESSAASAMKSSVSSLSTIVSTFKSNASKDIGNLQKIHQAIKQAEKNAVK</sequence>
<dbReference type="InterPro" id="IPR021477">
    <property type="entry name" value="TVIIS_effector_SACOL2603_fam"/>
</dbReference>
<accession>A0A0U2NNK7</accession>
<gene>
    <name evidence="1" type="ORF">ATZ35_03570</name>
</gene>
<evidence type="ECO:0000313" key="1">
    <source>
        <dbReference type="EMBL" id="ALS36274.1"/>
    </source>
</evidence>
<dbReference type="AlphaFoldDB" id="A0A0U2NNK7"/>